<dbReference type="RefSeq" id="WP_243010753.1">
    <property type="nucleotide sequence ID" value="NZ_JALGAR010000001.1"/>
</dbReference>
<dbReference type="AlphaFoldDB" id="A0AA41UE48"/>
<dbReference type="InterPro" id="IPR005149">
    <property type="entry name" value="Tscrpt_reg_PadR_N"/>
</dbReference>
<evidence type="ECO:0000259" key="1">
    <source>
        <dbReference type="Pfam" id="PF03551"/>
    </source>
</evidence>
<dbReference type="InterPro" id="IPR036390">
    <property type="entry name" value="WH_DNA-bd_sf"/>
</dbReference>
<name>A0AA41UE48_9MICO</name>
<evidence type="ECO:0000313" key="2">
    <source>
        <dbReference type="EMBL" id="MCI4656647.1"/>
    </source>
</evidence>
<dbReference type="InterPro" id="IPR036388">
    <property type="entry name" value="WH-like_DNA-bd_sf"/>
</dbReference>
<reference evidence="2" key="1">
    <citation type="submission" date="2022-03" db="EMBL/GenBank/DDBJ databases">
        <title>Cryobacterium sp. nov. strain ZS14-85, isolated from Antarctic soil.</title>
        <authorList>
            <person name="Li J."/>
            <person name="Niu G."/>
        </authorList>
    </citation>
    <scope>NUCLEOTIDE SEQUENCE</scope>
    <source>
        <strain evidence="2">ZS14-85</strain>
    </source>
</reference>
<protein>
    <submittedName>
        <fullName evidence="2">PadR family transcriptional regulator</fullName>
    </submittedName>
</protein>
<dbReference type="PANTHER" id="PTHR33169:SF14">
    <property type="entry name" value="TRANSCRIPTIONAL REGULATOR RV3488"/>
    <property type="match status" value="1"/>
</dbReference>
<dbReference type="InterPro" id="IPR052509">
    <property type="entry name" value="Metal_resp_DNA-bind_regulator"/>
</dbReference>
<accession>A0AA41UE48</accession>
<comment type="caution">
    <text evidence="2">The sequence shown here is derived from an EMBL/GenBank/DDBJ whole genome shotgun (WGS) entry which is preliminary data.</text>
</comment>
<dbReference type="Gene3D" id="1.10.10.10">
    <property type="entry name" value="Winged helix-like DNA-binding domain superfamily/Winged helix DNA-binding domain"/>
    <property type="match status" value="1"/>
</dbReference>
<feature type="domain" description="Transcription regulator PadR N-terminal" evidence="1">
    <location>
        <begin position="16"/>
        <end position="86"/>
    </location>
</feature>
<keyword evidence="3" id="KW-1185">Reference proteome</keyword>
<proteinExistence type="predicted"/>
<evidence type="ECO:0000313" key="3">
    <source>
        <dbReference type="Proteomes" id="UP001165341"/>
    </source>
</evidence>
<dbReference type="Pfam" id="PF03551">
    <property type="entry name" value="PadR"/>
    <property type="match status" value="1"/>
</dbReference>
<dbReference type="SUPFAM" id="SSF46785">
    <property type="entry name" value="Winged helix' DNA-binding domain"/>
    <property type="match status" value="1"/>
</dbReference>
<organism evidence="2 3">
    <name type="scientific">Cryobacterium zhongshanensis</name>
    <dbReference type="NCBI Taxonomy" id="2928153"/>
    <lineage>
        <taxon>Bacteria</taxon>
        <taxon>Bacillati</taxon>
        <taxon>Actinomycetota</taxon>
        <taxon>Actinomycetes</taxon>
        <taxon>Micrococcales</taxon>
        <taxon>Microbacteriaceae</taxon>
        <taxon>Cryobacterium</taxon>
    </lineage>
</organism>
<dbReference type="EMBL" id="JALGAR010000001">
    <property type="protein sequence ID" value="MCI4656647.1"/>
    <property type="molecule type" value="Genomic_DNA"/>
</dbReference>
<sequence length="110" mass="12180">MIADAQLRKGVVESCILGLLAREPMYGWQLSEKLTNLGMIASIGTLYPVLGRLRAKGYVVSVDETSELGPTRKYYHLAPSGKEQLARFRQQWVPFTSVVAEIIGGDDEHS</sequence>
<dbReference type="PANTHER" id="PTHR33169">
    <property type="entry name" value="PADR-FAMILY TRANSCRIPTIONAL REGULATOR"/>
    <property type="match status" value="1"/>
</dbReference>
<gene>
    <name evidence="2" type="ORF">MQH31_02310</name>
</gene>
<dbReference type="Proteomes" id="UP001165341">
    <property type="component" value="Unassembled WGS sequence"/>
</dbReference>